<gene>
    <name evidence="2" type="ORF">NQ315_000997</name>
</gene>
<keyword evidence="1" id="KW-0732">Signal</keyword>
<comment type="caution">
    <text evidence="2">The sequence shown here is derived from an EMBL/GenBank/DDBJ whole genome shotgun (WGS) entry which is preliminary data.</text>
</comment>
<name>A0AAV8WE37_9CUCU</name>
<sequence>MLKIILVTFLLLKSAYSSPIVIQESSSGEIAPPAVAEVPRGSENVNSVPVNLIEFAARSAYGSEYVELGPYNPGLLGM</sequence>
<evidence type="ECO:0000256" key="1">
    <source>
        <dbReference type="SAM" id="SignalP"/>
    </source>
</evidence>
<proteinExistence type="predicted"/>
<dbReference type="Proteomes" id="UP001159042">
    <property type="component" value="Unassembled WGS sequence"/>
</dbReference>
<reference evidence="2 3" key="1">
    <citation type="journal article" date="2023" name="Insect Mol. Biol.">
        <title>Genome sequencing provides insights into the evolution of gene families encoding plant cell wall-degrading enzymes in longhorned beetles.</title>
        <authorList>
            <person name="Shin N.R."/>
            <person name="Okamura Y."/>
            <person name="Kirsch R."/>
            <person name="Pauchet Y."/>
        </authorList>
    </citation>
    <scope>NUCLEOTIDE SEQUENCE [LARGE SCALE GENOMIC DNA]</scope>
    <source>
        <strain evidence="2">EAD_L_NR</strain>
    </source>
</reference>
<evidence type="ECO:0000313" key="3">
    <source>
        <dbReference type="Proteomes" id="UP001159042"/>
    </source>
</evidence>
<feature type="signal peptide" evidence="1">
    <location>
        <begin position="1"/>
        <end position="17"/>
    </location>
</feature>
<evidence type="ECO:0000313" key="2">
    <source>
        <dbReference type="EMBL" id="KAJ8924842.1"/>
    </source>
</evidence>
<protein>
    <submittedName>
        <fullName evidence="2">Uncharacterized protein</fullName>
    </submittedName>
</protein>
<organism evidence="2 3">
    <name type="scientific">Exocentrus adspersus</name>
    <dbReference type="NCBI Taxonomy" id="1586481"/>
    <lineage>
        <taxon>Eukaryota</taxon>
        <taxon>Metazoa</taxon>
        <taxon>Ecdysozoa</taxon>
        <taxon>Arthropoda</taxon>
        <taxon>Hexapoda</taxon>
        <taxon>Insecta</taxon>
        <taxon>Pterygota</taxon>
        <taxon>Neoptera</taxon>
        <taxon>Endopterygota</taxon>
        <taxon>Coleoptera</taxon>
        <taxon>Polyphaga</taxon>
        <taxon>Cucujiformia</taxon>
        <taxon>Chrysomeloidea</taxon>
        <taxon>Cerambycidae</taxon>
        <taxon>Lamiinae</taxon>
        <taxon>Acanthocinini</taxon>
        <taxon>Exocentrus</taxon>
    </lineage>
</organism>
<dbReference type="AlphaFoldDB" id="A0AAV8WE37"/>
<dbReference type="EMBL" id="JANEYG010000002">
    <property type="protein sequence ID" value="KAJ8924842.1"/>
    <property type="molecule type" value="Genomic_DNA"/>
</dbReference>
<feature type="chain" id="PRO_5043720586" evidence="1">
    <location>
        <begin position="18"/>
        <end position="78"/>
    </location>
</feature>
<accession>A0AAV8WE37</accession>
<keyword evidence="3" id="KW-1185">Reference proteome</keyword>